<dbReference type="EnsemblMetazoa" id="XM_022817628">
    <property type="protein sequence ID" value="XP_022673363"/>
    <property type="gene ID" value="LOC111255553"/>
</dbReference>
<keyword evidence="3" id="KW-1185">Reference proteome</keyword>
<keyword evidence="1" id="KW-0472">Membrane</keyword>
<proteinExistence type="predicted"/>
<evidence type="ECO:0000313" key="3">
    <source>
        <dbReference type="Proteomes" id="UP000594260"/>
    </source>
</evidence>
<dbReference type="OrthoDB" id="10537689at2759"/>
<dbReference type="InParanoid" id="A0A7M7KY44"/>
<feature type="transmembrane region" description="Helical" evidence="1">
    <location>
        <begin position="74"/>
        <end position="93"/>
    </location>
</feature>
<keyword evidence="1" id="KW-1133">Transmembrane helix</keyword>
<organism evidence="2 3">
    <name type="scientific">Varroa destructor</name>
    <name type="common">Honeybee mite</name>
    <dbReference type="NCBI Taxonomy" id="109461"/>
    <lineage>
        <taxon>Eukaryota</taxon>
        <taxon>Metazoa</taxon>
        <taxon>Ecdysozoa</taxon>
        <taxon>Arthropoda</taxon>
        <taxon>Chelicerata</taxon>
        <taxon>Arachnida</taxon>
        <taxon>Acari</taxon>
        <taxon>Parasitiformes</taxon>
        <taxon>Mesostigmata</taxon>
        <taxon>Gamasina</taxon>
        <taxon>Dermanyssoidea</taxon>
        <taxon>Varroidae</taxon>
        <taxon>Varroa</taxon>
    </lineage>
</organism>
<dbReference type="KEGG" id="vde:111255553"/>
<dbReference type="GeneID" id="111255553"/>
<keyword evidence="1" id="KW-0812">Transmembrane</keyword>
<dbReference type="Proteomes" id="UP000594260">
    <property type="component" value="Unplaced"/>
</dbReference>
<evidence type="ECO:0000256" key="1">
    <source>
        <dbReference type="SAM" id="Phobius"/>
    </source>
</evidence>
<dbReference type="AlphaFoldDB" id="A0A7M7KY44"/>
<dbReference type="RefSeq" id="XP_022673363.1">
    <property type="nucleotide sequence ID" value="XM_022817628.1"/>
</dbReference>
<protein>
    <submittedName>
        <fullName evidence="2">Uncharacterized protein</fullName>
    </submittedName>
</protein>
<name>A0A7M7KY44_VARDE</name>
<evidence type="ECO:0000313" key="2">
    <source>
        <dbReference type="EnsemblMetazoa" id="XP_022673363"/>
    </source>
</evidence>
<reference evidence="2" key="1">
    <citation type="submission" date="2021-01" db="UniProtKB">
        <authorList>
            <consortium name="EnsemblMetazoa"/>
        </authorList>
    </citation>
    <scope>IDENTIFICATION</scope>
</reference>
<accession>A0A7M7KY44</accession>
<sequence length="178" mass="20487">MSDVRVYIMMMTDRAEFALRFLVPCMHATAHAITHLTVFKNQVTYMSIDPNYYESLPTCFSILMPLRSVNTYRVSFLITGSLASIGLSCWFFIEASTLDRPKVPLSLGYWLFAEVMFWMTRHFEIRYLEERENSKASIVNMANCVLAMNVIEKSSSTIVAVLVKPFIVRNVIHALLHM</sequence>